<dbReference type="InterPro" id="IPR004294">
    <property type="entry name" value="Carotenoid_Oase"/>
</dbReference>
<dbReference type="PANTHER" id="PTHR10543">
    <property type="entry name" value="BETA-CAROTENE DIOXYGENASE"/>
    <property type="match status" value="1"/>
</dbReference>
<feature type="binding site" evidence="5">
    <location>
        <position position="204"/>
    </location>
    <ligand>
        <name>Fe cation</name>
        <dbReference type="ChEBI" id="CHEBI:24875"/>
        <note>catalytic</note>
    </ligand>
</feature>
<evidence type="ECO:0000256" key="1">
    <source>
        <dbReference type="ARBA" id="ARBA00006787"/>
    </source>
</evidence>
<evidence type="ECO:0000256" key="5">
    <source>
        <dbReference type="PIRSR" id="PIRSR604294-1"/>
    </source>
</evidence>
<organism evidence="6">
    <name type="scientific">uncultured Pyrinomonadaceae bacterium</name>
    <dbReference type="NCBI Taxonomy" id="2283094"/>
    <lineage>
        <taxon>Bacteria</taxon>
        <taxon>Pseudomonadati</taxon>
        <taxon>Acidobacteriota</taxon>
        <taxon>Blastocatellia</taxon>
        <taxon>Blastocatellales</taxon>
        <taxon>Pyrinomonadaceae</taxon>
        <taxon>environmental samples</taxon>
    </lineage>
</organism>
<dbReference type="GO" id="GO:0010436">
    <property type="term" value="F:carotenoid dioxygenase activity"/>
    <property type="evidence" value="ECO:0007669"/>
    <property type="project" value="TreeGrafter"/>
</dbReference>
<evidence type="ECO:0000256" key="3">
    <source>
        <dbReference type="ARBA" id="ARBA00023002"/>
    </source>
</evidence>
<comment type="similarity">
    <text evidence="1">Belongs to the carotenoid oxygenase family.</text>
</comment>
<keyword evidence="4 5" id="KW-0408">Iron</keyword>
<dbReference type="GO" id="GO:0046872">
    <property type="term" value="F:metal ion binding"/>
    <property type="evidence" value="ECO:0007669"/>
    <property type="project" value="UniProtKB-KW"/>
</dbReference>
<gene>
    <name evidence="6" type="ORF">AVDCRST_MAG74-3798</name>
</gene>
<evidence type="ECO:0000313" key="6">
    <source>
        <dbReference type="EMBL" id="CAA9432092.1"/>
    </source>
</evidence>
<comment type="cofactor">
    <cofactor evidence="5">
        <name>Fe(2+)</name>
        <dbReference type="ChEBI" id="CHEBI:29033"/>
    </cofactor>
    <text evidence="5">Binds 1 Fe(2+) ion per subunit.</text>
</comment>
<name>A0A6J4Q1S0_9BACT</name>
<sequence>MNENYGMTRRDFAKLLGCAAVLGLVDVSGAASQILGDGEKSLFALANGTARTEGEWRLTRIEGKLPPDLNGSLFRVCPGQKETFGVRMKHLFDGDAFLSRYDFRDGKVFLKAKFLETPQRLEELQTKRMLYSEFGTAKPAPPADYKRKYAGKNQPSVNVIRWDGKLLGLSEGAHPTAIEPTGLSYQGEWDFYGTLPKDVSFTAHPKFDPVTGAGYTYGIKKGAGLALTVFRMETSGKLTNIAQLPQKDFFMVHDVTMSENYLIFVIPPVKYDLPTLMSGKATPADALRYAEREPTRILILRKDGAGAPIEIELPAAMVFHHGNAFERNGKLIFDSLLTPDGSVLQTLHSLANDKIPSSTPNNLTRFTIDLASGKLESRTQFGSNHEFPRFDARQTGKETKFLYTAGAETHGFLESSAIMRHNLQTGATKTIAAGRNRIFGEPVFVPQTGKMAEENGWILAQGYDARRHESFLEIRDAGTTDFAARVWTGNYIPLGFHGNFYAA</sequence>
<evidence type="ECO:0000256" key="4">
    <source>
        <dbReference type="ARBA" id="ARBA00023004"/>
    </source>
</evidence>
<keyword evidence="2 5" id="KW-0479">Metal-binding</keyword>
<dbReference type="GO" id="GO:0016121">
    <property type="term" value="P:carotene catabolic process"/>
    <property type="evidence" value="ECO:0007669"/>
    <property type="project" value="TreeGrafter"/>
</dbReference>
<protein>
    <submittedName>
        <fullName evidence="6">Uncharacterized protein</fullName>
    </submittedName>
</protein>
<dbReference type="EMBL" id="CADCUR010000310">
    <property type="protein sequence ID" value="CAA9432092.1"/>
    <property type="molecule type" value="Genomic_DNA"/>
</dbReference>
<reference evidence="6" key="1">
    <citation type="submission" date="2020-02" db="EMBL/GenBank/DDBJ databases">
        <authorList>
            <person name="Meier V. D."/>
        </authorList>
    </citation>
    <scope>NUCLEOTIDE SEQUENCE</scope>
    <source>
        <strain evidence="6">AVDCRST_MAG74</strain>
    </source>
</reference>
<feature type="binding site" evidence="5">
    <location>
        <position position="253"/>
    </location>
    <ligand>
        <name>Fe cation</name>
        <dbReference type="ChEBI" id="CHEBI:24875"/>
        <note>catalytic</note>
    </ligand>
</feature>
<accession>A0A6J4Q1S0</accession>
<dbReference type="Pfam" id="PF03055">
    <property type="entry name" value="RPE65"/>
    <property type="match status" value="1"/>
</dbReference>
<dbReference type="AlphaFoldDB" id="A0A6J4Q1S0"/>
<dbReference type="PANTHER" id="PTHR10543:SF89">
    <property type="entry name" value="CAROTENOID 9,10(9',10')-CLEAVAGE DIOXYGENASE 1"/>
    <property type="match status" value="1"/>
</dbReference>
<feature type="binding site" evidence="5">
    <location>
        <position position="320"/>
    </location>
    <ligand>
        <name>Fe cation</name>
        <dbReference type="ChEBI" id="CHEBI:24875"/>
        <note>catalytic</note>
    </ligand>
</feature>
<proteinExistence type="inferred from homology"/>
<evidence type="ECO:0000256" key="2">
    <source>
        <dbReference type="ARBA" id="ARBA00022723"/>
    </source>
</evidence>
<feature type="binding site" evidence="5">
    <location>
        <position position="497"/>
    </location>
    <ligand>
        <name>Fe cation</name>
        <dbReference type="ChEBI" id="CHEBI:24875"/>
        <note>catalytic</note>
    </ligand>
</feature>
<keyword evidence="3" id="KW-0560">Oxidoreductase</keyword>